<proteinExistence type="predicted"/>
<organism evidence="1 2">
    <name type="scientific">Boeremia exigua</name>
    <dbReference type="NCBI Taxonomy" id="749465"/>
    <lineage>
        <taxon>Eukaryota</taxon>
        <taxon>Fungi</taxon>
        <taxon>Dikarya</taxon>
        <taxon>Ascomycota</taxon>
        <taxon>Pezizomycotina</taxon>
        <taxon>Dothideomycetes</taxon>
        <taxon>Pleosporomycetidae</taxon>
        <taxon>Pleosporales</taxon>
        <taxon>Pleosporineae</taxon>
        <taxon>Didymellaceae</taxon>
        <taxon>Boeremia</taxon>
    </lineage>
</organism>
<comment type="caution">
    <text evidence="1">The sequence shown here is derived from an EMBL/GenBank/DDBJ whole genome shotgun (WGS) entry which is preliminary data.</text>
</comment>
<keyword evidence="2" id="KW-1185">Reference proteome</keyword>
<accession>A0ACC2IM69</accession>
<name>A0ACC2IM69_9PLEO</name>
<dbReference type="Proteomes" id="UP001153331">
    <property type="component" value="Unassembled WGS sequence"/>
</dbReference>
<dbReference type="EMBL" id="JAPHNI010000100">
    <property type="protein sequence ID" value="KAJ8116301.1"/>
    <property type="molecule type" value="Genomic_DNA"/>
</dbReference>
<sequence length="618" mass="70486">MKERRTLETPSRPLALRSVRKLHARVSVWRSCRTSLPQRRELESEDEEYDDPDSSETSNNPAPASPIKSSVKPGAKLIRRRNCHLCQLPHGEGTTSIQKLRSGASSGRRCCATILDAIMTWYQSPHRRLSKSLRELQLQDATISLNLAWGRFEPFIANSIINLEWCVEDSSVRTKKIKLCLQRPEDLLREGVNVSALPRTFRDAVLVCLRLGLRFLWIDALRIIQDSPKDWKEAVANMADIYENGFLTIAATASRNSESGCFSSRDSPFWPLKLAQSILHVSQYQFPQDEFGDCPLLDRAWVFQERRLSTRIVHFTDLQLIWECSSMRRSESGHIDCDWTNEKLFSSRSFKGIYPFKKVSVSTALRWQVEVQNYSGLCLTNVSDRLPALAAIVKRTMRARPTDVYIVGMWTGTLLHDLLWYHLCTGGNVPPRPDVKVPTWSWASVAGQVYFRRAVVLLAKVLSIAYEHIGPPQLGNVINASITLQGRFCTASIMDTSINLYPLRLGPDLNPIGLECLIRLNAISCNFYSDYEFRPIQTTEDVLVLFVGYVRRANNNIAMGLVLRRISPSEHERIGFCEMYHTSESPKTQRKAKLKDNFSFRLSRHIISSMPFGQFKII</sequence>
<evidence type="ECO:0000313" key="1">
    <source>
        <dbReference type="EMBL" id="KAJ8116301.1"/>
    </source>
</evidence>
<reference evidence="1" key="1">
    <citation type="submission" date="2022-11" db="EMBL/GenBank/DDBJ databases">
        <title>Genome Sequence of Boeremia exigua.</title>
        <authorList>
            <person name="Buettner E."/>
        </authorList>
    </citation>
    <scope>NUCLEOTIDE SEQUENCE</scope>
    <source>
        <strain evidence="1">CU02</strain>
    </source>
</reference>
<gene>
    <name evidence="1" type="ORF">OPT61_g2254</name>
</gene>
<protein>
    <submittedName>
        <fullName evidence="1">Uncharacterized protein</fullName>
    </submittedName>
</protein>
<evidence type="ECO:0000313" key="2">
    <source>
        <dbReference type="Proteomes" id="UP001153331"/>
    </source>
</evidence>